<gene>
    <name evidence="2" type="ORF">ACFSAH_16210</name>
</gene>
<evidence type="ECO:0000256" key="1">
    <source>
        <dbReference type="SAM" id="SignalP"/>
    </source>
</evidence>
<feature type="chain" id="PRO_5046912351" evidence="1">
    <location>
        <begin position="25"/>
        <end position="388"/>
    </location>
</feature>
<dbReference type="Gene3D" id="2.120.10.80">
    <property type="entry name" value="Kelch-type beta propeller"/>
    <property type="match status" value="1"/>
</dbReference>
<evidence type="ECO:0000313" key="3">
    <source>
        <dbReference type="Proteomes" id="UP001597118"/>
    </source>
</evidence>
<sequence length="388" mass="42555">MKSFKYSIFTLLYIMTMHFNTVVAQTESPCTIEWEIATILPSLSNGEKQLGLAGPIAGVHKDLLIIGGGANFPDKMPWFGGKKKYYDDIFVFTKNEKGEITSYGEIYKLPFPIAYGASCSTSRGIVYAGGENEQGLSDKVLLIQWNEEIKKVEVKNLPELPFVVANASITSVGNIVYIAGGELSNTVSDTFMALDLDNLSKGWQSMPTLPLKVSHSVMVSQSNGINDCIYIVGGRKRNSRNLTTFYSSVFQFDLKTNLWSQKADIPYPLSAGTGVAVNGKSILLFGGDKGVTFHKAESLIVSINNETDLLKKEKLNQEKIAVQTNHPGFSKSVLEYSTQENTWTTFNVISFNVPVTTTAVVWGNNVIIPTGEIKAGIRTPNILLGHLN</sequence>
<dbReference type="SMART" id="SM00612">
    <property type="entry name" value="Kelch"/>
    <property type="match status" value="1"/>
</dbReference>
<keyword evidence="3" id="KW-1185">Reference proteome</keyword>
<accession>A0ABW4IGR3</accession>
<dbReference type="InterPro" id="IPR056734">
    <property type="entry name" value="NANM"/>
</dbReference>
<evidence type="ECO:0000313" key="2">
    <source>
        <dbReference type="EMBL" id="MFD1631418.1"/>
    </source>
</evidence>
<dbReference type="RefSeq" id="WP_379663786.1">
    <property type="nucleotide sequence ID" value="NZ_JBHUDG010000047.1"/>
</dbReference>
<dbReference type="Pfam" id="PF24996">
    <property type="entry name" value="NANM"/>
    <property type="match status" value="1"/>
</dbReference>
<name>A0ABW4IGR3_9SPHI</name>
<dbReference type="InterPro" id="IPR015915">
    <property type="entry name" value="Kelch-typ_b-propeller"/>
</dbReference>
<feature type="signal peptide" evidence="1">
    <location>
        <begin position="1"/>
        <end position="24"/>
    </location>
</feature>
<protein>
    <submittedName>
        <fullName evidence="2">Kelch repeat-containing protein</fullName>
    </submittedName>
</protein>
<dbReference type="InterPro" id="IPR006652">
    <property type="entry name" value="Kelch_1"/>
</dbReference>
<dbReference type="SUPFAM" id="SSF117281">
    <property type="entry name" value="Kelch motif"/>
    <property type="match status" value="1"/>
</dbReference>
<dbReference type="PANTHER" id="PTHR45632">
    <property type="entry name" value="LD33804P"/>
    <property type="match status" value="1"/>
</dbReference>
<proteinExistence type="predicted"/>
<organism evidence="2 3">
    <name type="scientific">Pseudopedobacter beijingensis</name>
    <dbReference type="NCBI Taxonomy" id="1207056"/>
    <lineage>
        <taxon>Bacteria</taxon>
        <taxon>Pseudomonadati</taxon>
        <taxon>Bacteroidota</taxon>
        <taxon>Sphingobacteriia</taxon>
        <taxon>Sphingobacteriales</taxon>
        <taxon>Sphingobacteriaceae</taxon>
        <taxon>Pseudopedobacter</taxon>
    </lineage>
</organism>
<keyword evidence="1" id="KW-0732">Signal</keyword>
<dbReference type="EMBL" id="JBHUDG010000047">
    <property type="protein sequence ID" value="MFD1631418.1"/>
    <property type="molecule type" value="Genomic_DNA"/>
</dbReference>
<reference evidence="3" key="1">
    <citation type="journal article" date="2019" name="Int. J. Syst. Evol. Microbiol.">
        <title>The Global Catalogue of Microorganisms (GCM) 10K type strain sequencing project: providing services to taxonomists for standard genome sequencing and annotation.</title>
        <authorList>
            <consortium name="The Broad Institute Genomics Platform"/>
            <consortium name="The Broad Institute Genome Sequencing Center for Infectious Disease"/>
            <person name="Wu L."/>
            <person name="Ma J."/>
        </authorList>
    </citation>
    <scope>NUCLEOTIDE SEQUENCE [LARGE SCALE GENOMIC DNA]</scope>
    <source>
        <strain evidence="3">CCUG 53762</strain>
    </source>
</reference>
<dbReference type="Proteomes" id="UP001597118">
    <property type="component" value="Unassembled WGS sequence"/>
</dbReference>
<comment type="caution">
    <text evidence="2">The sequence shown here is derived from an EMBL/GenBank/DDBJ whole genome shotgun (WGS) entry which is preliminary data.</text>
</comment>